<gene>
    <name evidence="2" type="ORF">I6N96_10270</name>
</gene>
<keyword evidence="3" id="KW-1185">Reference proteome</keyword>
<evidence type="ECO:0000313" key="3">
    <source>
        <dbReference type="Proteomes" id="UP000673375"/>
    </source>
</evidence>
<dbReference type="RefSeq" id="WP_209557460.1">
    <property type="nucleotide sequence ID" value="NZ_JAEDXU010000004.1"/>
</dbReference>
<dbReference type="SUPFAM" id="SSF55729">
    <property type="entry name" value="Acyl-CoA N-acyltransferases (Nat)"/>
    <property type="match status" value="1"/>
</dbReference>
<sequence length="157" mass="17984">MYLKSNRCHIRPFEEEDLKAFITYRNNLDWMKYQGFKGLSEEAYREILLVQQKLTEGAQLAITLSATTQLIGDIYLKEEQDTIWIGYTIAPAYARQGYAGEVVQALCNHLMAEGYATVNAGAKPENTVSIRLLEKLGFTFIERDQHGELIYQLPLDK</sequence>
<feature type="domain" description="N-acetyltransferase" evidence="1">
    <location>
        <begin position="8"/>
        <end position="156"/>
    </location>
</feature>
<dbReference type="InterPro" id="IPR000182">
    <property type="entry name" value="GNAT_dom"/>
</dbReference>
<dbReference type="PANTHER" id="PTHR43792">
    <property type="entry name" value="GNAT FAMILY, PUTATIVE (AFU_ORTHOLOGUE AFUA_3G00765)-RELATED-RELATED"/>
    <property type="match status" value="1"/>
</dbReference>
<proteinExistence type="predicted"/>
<evidence type="ECO:0000259" key="1">
    <source>
        <dbReference type="PROSITE" id="PS51186"/>
    </source>
</evidence>
<protein>
    <submittedName>
        <fullName evidence="2">GNAT family N-acetyltransferase</fullName>
    </submittedName>
</protein>
<comment type="caution">
    <text evidence="2">The sequence shown here is derived from an EMBL/GenBank/DDBJ whole genome shotgun (WGS) entry which is preliminary data.</text>
</comment>
<organism evidence="2 3">
    <name type="scientific">Enterococcus larvae</name>
    <dbReference type="NCBI Taxonomy" id="2794352"/>
    <lineage>
        <taxon>Bacteria</taxon>
        <taxon>Bacillati</taxon>
        <taxon>Bacillota</taxon>
        <taxon>Bacilli</taxon>
        <taxon>Lactobacillales</taxon>
        <taxon>Enterococcaceae</taxon>
        <taxon>Enterococcus</taxon>
    </lineage>
</organism>
<dbReference type="InterPro" id="IPR051531">
    <property type="entry name" value="N-acetyltransferase"/>
</dbReference>
<dbReference type="Pfam" id="PF13302">
    <property type="entry name" value="Acetyltransf_3"/>
    <property type="match status" value="1"/>
</dbReference>
<dbReference type="PANTHER" id="PTHR43792:SF1">
    <property type="entry name" value="N-ACETYLTRANSFERASE DOMAIN-CONTAINING PROTEIN"/>
    <property type="match status" value="1"/>
</dbReference>
<dbReference type="Proteomes" id="UP000673375">
    <property type="component" value="Unassembled WGS sequence"/>
</dbReference>
<dbReference type="Gene3D" id="3.40.630.30">
    <property type="match status" value="1"/>
</dbReference>
<accession>A0ABS4CLM3</accession>
<dbReference type="InterPro" id="IPR016181">
    <property type="entry name" value="Acyl_CoA_acyltransferase"/>
</dbReference>
<dbReference type="EMBL" id="JAEDXU010000004">
    <property type="protein sequence ID" value="MBP1046674.1"/>
    <property type="molecule type" value="Genomic_DNA"/>
</dbReference>
<dbReference type="PROSITE" id="PS51186">
    <property type="entry name" value="GNAT"/>
    <property type="match status" value="1"/>
</dbReference>
<evidence type="ECO:0000313" key="2">
    <source>
        <dbReference type="EMBL" id="MBP1046674.1"/>
    </source>
</evidence>
<reference evidence="2 3" key="1">
    <citation type="submission" date="2020-12" db="EMBL/GenBank/DDBJ databases">
        <title>Vagococcus allomyrinae sp. nov. and Enterococcus lavae sp. nov., isolated from the larvae of Allomyrina dichotoma.</title>
        <authorList>
            <person name="Lee S.D."/>
        </authorList>
    </citation>
    <scope>NUCLEOTIDE SEQUENCE [LARGE SCALE GENOMIC DNA]</scope>
    <source>
        <strain evidence="2 3">BWM-S5</strain>
    </source>
</reference>
<name>A0ABS4CLM3_9ENTE</name>